<organism evidence="2 3">
    <name type="scientific">Chromobacterium violaceum</name>
    <dbReference type="NCBI Taxonomy" id="536"/>
    <lineage>
        <taxon>Bacteria</taxon>
        <taxon>Pseudomonadati</taxon>
        <taxon>Pseudomonadota</taxon>
        <taxon>Betaproteobacteria</taxon>
        <taxon>Neisseriales</taxon>
        <taxon>Chromobacteriaceae</taxon>
        <taxon>Chromobacterium</taxon>
    </lineage>
</organism>
<dbReference type="Pfam" id="PF13503">
    <property type="entry name" value="DUF4123"/>
    <property type="match status" value="1"/>
</dbReference>
<dbReference type="EMBL" id="NHOO01000017">
    <property type="protein sequence ID" value="OVE46499.1"/>
    <property type="molecule type" value="Genomic_DNA"/>
</dbReference>
<evidence type="ECO:0000313" key="2">
    <source>
        <dbReference type="EMBL" id="OVE46499.1"/>
    </source>
</evidence>
<dbReference type="AlphaFoldDB" id="A0A202B511"/>
<sequence length="291" mass="32278">MYFAMDKGDVASLANALAEQIDASPMEWNWYALMDAGFDYNHRPLQLATANWPLYFQPEWGELRAVSPLLIDCPRQNNAIPTKLLRHCQGRPMLGFVASVLDVETLRDIWQRSLSLTTADGQPYILRFADTRIAATLSQTLSPPSWRRLCAPLTHWLIIDRAGTLQALDLAPSHLAVDEKDSWELTEPELAGLLRSAEPDALANRLSQDFAELLPASGAFLHHCLQRSCAALEEHHIENAPDQLMLAVAACLSQGRILDDPRLSQVLQSHALQKDGLGENLASLLDDISAL</sequence>
<keyword evidence="3" id="KW-1185">Reference proteome</keyword>
<dbReference type="InterPro" id="IPR025391">
    <property type="entry name" value="DUF4123"/>
</dbReference>
<dbReference type="RefSeq" id="WP_087698508.1">
    <property type="nucleotide sequence ID" value="NZ_NHOO01000017.1"/>
</dbReference>
<reference evidence="2 3" key="1">
    <citation type="submission" date="2017-05" db="EMBL/GenBank/DDBJ databases">
        <title>Chromobacterium violaceum GHPS1 isolated from Hydrocarbon polluted soil in French Guiana display an awesome secondary metabolite arsenal and a battery of drug and heavy-metal-resistance and detoxification of xenobiotics proteins.</title>
        <authorList>
            <person name="Belbahri L."/>
        </authorList>
    </citation>
    <scope>NUCLEOTIDE SEQUENCE [LARGE SCALE GENOMIC DNA]</scope>
    <source>
        <strain evidence="2 3">GHPS1</strain>
    </source>
</reference>
<proteinExistence type="predicted"/>
<evidence type="ECO:0000259" key="1">
    <source>
        <dbReference type="Pfam" id="PF13503"/>
    </source>
</evidence>
<dbReference type="Proteomes" id="UP000196342">
    <property type="component" value="Unassembled WGS sequence"/>
</dbReference>
<comment type="caution">
    <text evidence="2">The sequence shown here is derived from an EMBL/GenBank/DDBJ whole genome shotgun (WGS) entry which is preliminary data.</text>
</comment>
<accession>A0A202B511</accession>
<gene>
    <name evidence="2" type="ORF">CBW21_17785</name>
</gene>
<feature type="domain" description="DUF4123" evidence="1">
    <location>
        <begin position="30"/>
        <end position="147"/>
    </location>
</feature>
<evidence type="ECO:0000313" key="3">
    <source>
        <dbReference type="Proteomes" id="UP000196342"/>
    </source>
</evidence>
<name>A0A202B511_CHRVL</name>
<protein>
    <recommendedName>
        <fullName evidence="1">DUF4123 domain-containing protein</fullName>
    </recommendedName>
</protein>